<evidence type="ECO:0000313" key="2">
    <source>
        <dbReference type="EMBL" id="BCS86167.1"/>
    </source>
</evidence>
<evidence type="ECO:0000313" key="3">
    <source>
        <dbReference type="Proteomes" id="UP001319045"/>
    </source>
</evidence>
<dbReference type="RefSeq" id="WP_207153748.1">
    <property type="nucleotide sequence ID" value="NZ_AP024484.1"/>
</dbReference>
<keyword evidence="3" id="KW-1185">Reference proteome</keyword>
<dbReference type="Proteomes" id="UP001319045">
    <property type="component" value="Chromosome"/>
</dbReference>
<organism evidence="2 3">
    <name type="scientific">Prevotella herbatica</name>
    <dbReference type="NCBI Taxonomy" id="2801997"/>
    <lineage>
        <taxon>Bacteria</taxon>
        <taxon>Pseudomonadati</taxon>
        <taxon>Bacteroidota</taxon>
        <taxon>Bacteroidia</taxon>
        <taxon>Bacteroidales</taxon>
        <taxon>Prevotellaceae</taxon>
        <taxon>Prevotella</taxon>
    </lineage>
</organism>
<proteinExistence type="predicted"/>
<feature type="signal peptide" evidence="1">
    <location>
        <begin position="1"/>
        <end position="20"/>
    </location>
</feature>
<feature type="chain" id="PRO_5047241918" evidence="1">
    <location>
        <begin position="21"/>
        <end position="403"/>
    </location>
</feature>
<reference evidence="2 3" key="1">
    <citation type="journal article" date="2022" name="Int. J. Syst. Evol. Microbiol.">
        <title>Prevotella herbatica sp. nov., a plant polysaccharide-decomposing anaerobic bacterium isolated from a methanogenic reactor.</title>
        <authorList>
            <person name="Uek A."/>
            <person name="Tonouchi A."/>
            <person name="Kaku N."/>
            <person name="Ueki K."/>
        </authorList>
    </citation>
    <scope>NUCLEOTIDE SEQUENCE [LARGE SCALE GENOMIC DNA]</scope>
    <source>
        <strain evidence="2 3">WR041</strain>
    </source>
</reference>
<gene>
    <name evidence="2" type="ORF">prwr041_20600</name>
</gene>
<sequence length="403" mass="46325">MKHGLKLLLFLILLSLNCFAESSGIQIINSETELVDGNIYIIRGFNSDENVCYTLDGWHVIDDDSIYQFKRIDELSITENKSIGYSNLWKLCKINDQWGLMNLNFGSRFLSSSPNDYNNSYTYLKKTFDSSCYVKFIGFGDDMKINVGGKDLVYYGNTYYTFYPPTLKRSLNVQICRMDDPVILVDENRDLEKISPVVVSIKLARTLNDNEINTFVVPFDIPDYKNVLGANAHVYLPTDYEDYNIIFTELGDDDIIKANTPYLIKGTFNSNGYVINNVQLDFSGEGECLYNVGKLTIHGLYKSENIGMKDSYIFQGDHISKCCNTEHVYIYPFRWYFTSDNEQLDNTLMKLIYDDGEVTMINTPYADSQMKNGIYSLNGVKMNCDDRQLQHGIYIINGRKIMK</sequence>
<name>A0ABN6EJV4_9BACT</name>
<protein>
    <submittedName>
        <fullName evidence="2">Uncharacterized protein</fullName>
    </submittedName>
</protein>
<keyword evidence="1" id="KW-0732">Signal</keyword>
<dbReference type="EMBL" id="AP024484">
    <property type="protein sequence ID" value="BCS86167.1"/>
    <property type="molecule type" value="Genomic_DNA"/>
</dbReference>
<accession>A0ABN6EJV4</accession>
<evidence type="ECO:0000256" key="1">
    <source>
        <dbReference type="SAM" id="SignalP"/>
    </source>
</evidence>